<dbReference type="InterPro" id="IPR000719">
    <property type="entry name" value="Prot_kinase_dom"/>
</dbReference>
<proteinExistence type="predicted"/>
<dbReference type="PANTHER" id="PTHR44329:SF288">
    <property type="entry name" value="MITOGEN-ACTIVATED PROTEIN KINASE KINASE KINASE 20"/>
    <property type="match status" value="1"/>
</dbReference>
<comment type="caution">
    <text evidence="8">The sequence shown here is derived from an EMBL/GenBank/DDBJ whole genome shotgun (WGS) entry which is preliminary data.</text>
</comment>
<dbReference type="GO" id="GO:0004674">
    <property type="term" value="F:protein serine/threonine kinase activity"/>
    <property type="evidence" value="ECO:0007669"/>
    <property type="project" value="TreeGrafter"/>
</dbReference>
<evidence type="ECO:0000256" key="6">
    <source>
        <dbReference type="SAM" id="MobiDB-lite"/>
    </source>
</evidence>
<dbReference type="SUPFAM" id="SSF56112">
    <property type="entry name" value="Protein kinase-like (PK-like)"/>
    <property type="match status" value="1"/>
</dbReference>
<feature type="region of interest" description="Disordered" evidence="6">
    <location>
        <begin position="1"/>
        <end position="22"/>
    </location>
</feature>
<keyword evidence="4 5" id="KW-0067">ATP-binding</keyword>
<dbReference type="PROSITE" id="PS50011">
    <property type="entry name" value="PROTEIN_KINASE_DOM"/>
    <property type="match status" value="1"/>
</dbReference>
<keyword evidence="9" id="KW-1185">Reference proteome</keyword>
<dbReference type="InterPro" id="IPR051681">
    <property type="entry name" value="Ser/Thr_Kinases-Pseudokinases"/>
</dbReference>
<dbReference type="EMBL" id="CAICTM010000375">
    <property type="protein sequence ID" value="CAB9509122.1"/>
    <property type="molecule type" value="Genomic_DNA"/>
</dbReference>
<sequence>MATMTEQHQPAHSPAQSQSTSNYKWPEHVAAKMADFIHEEVKDMLGNSRLVRSSDGISLVHRNELTVGRLLGKGAFSEVHEVKYKNHVFAMKHLKLRLMSQPENFRLAASELAVEAHMLASFSHPNILRIRGWAFNGISSFADGRHDSFFLLLDSLDETLDHRIATWTKEAASSAMDEHRMPGSTGSGPQTHKGLVSGIWRRLSLHQTPQVGGGPANEMSEVERLQEQKRRNLFLDKLGIGTEIAAALMYLHEMGVIFRDLKPNNIGFLHGRVQLFDFGLSRELPQLDVQMPFEMSGKVGTLRYMAVEVAQHRPYNVAADVYSWSMVCYELMTLQKPFGGWTRDMHNNLVCGKGVRPEFTTDISYPLKHLLEQSWAQKPRDRPNMRQVVDRLRVMEEEQLLLCQTQATAASPGRGGVQPEQAQNQQPQGFGRFMGRGRRSSGR</sequence>
<dbReference type="SMART" id="SM00220">
    <property type="entry name" value="S_TKc"/>
    <property type="match status" value="1"/>
</dbReference>
<organism evidence="8 9">
    <name type="scientific">Seminavis robusta</name>
    <dbReference type="NCBI Taxonomy" id="568900"/>
    <lineage>
        <taxon>Eukaryota</taxon>
        <taxon>Sar</taxon>
        <taxon>Stramenopiles</taxon>
        <taxon>Ochrophyta</taxon>
        <taxon>Bacillariophyta</taxon>
        <taxon>Bacillariophyceae</taxon>
        <taxon>Bacillariophycidae</taxon>
        <taxon>Naviculales</taxon>
        <taxon>Naviculaceae</taxon>
        <taxon>Seminavis</taxon>
    </lineage>
</organism>
<dbReference type="PANTHER" id="PTHR44329">
    <property type="entry name" value="SERINE/THREONINE-PROTEIN KINASE TNNI3K-RELATED"/>
    <property type="match status" value="1"/>
</dbReference>
<keyword evidence="3 8" id="KW-0418">Kinase</keyword>
<evidence type="ECO:0000256" key="3">
    <source>
        <dbReference type="ARBA" id="ARBA00022777"/>
    </source>
</evidence>
<dbReference type="Proteomes" id="UP001153069">
    <property type="component" value="Unassembled WGS sequence"/>
</dbReference>
<dbReference type="PROSITE" id="PS00107">
    <property type="entry name" value="PROTEIN_KINASE_ATP"/>
    <property type="match status" value="1"/>
</dbReference>
<dbReference type="InterPro" id="IPR011009">
    <property type="entry name" value="Kinase-like_dom_sf"/>
</dbReference>
<keyword evidence="2 5" id="KW-0547">Nucleotide-binding</keyword>
<reference evidence="8" key="1">
    <citation type="submission" date="2020-06" db="EMBL/GenBank/DDBJ databases">
        <authorList>
            <consortium name="Plant Systems Biology data submission"/>
        </authorList>
    </citation>
    <scope>NUCLEOTIDE SEQUENCE</scope>
    <source>
        <strain evidence="8">D6</strain>
    </source>
</reference>
<accession>A0A9N8DUX2</accession>
<name>A0A9N8DUX2_9STRA</name>
<evidence type="ECO:0000313" key="9">
    <source>
        <dbReference type="Proteomes" id="UP001153069"/>
    </source>
</evidence>
<feature type="binding site" evidence="5">
    <location>
        <position position="92"/>
    </location>
    <ligand>
        <name>ATP</name>
        <dbReference type="ChEBI" id="CHEBI:30616"/>
    </ligand>
</feature>
<dbReference type="OrthoDB" id="42407at2759"/>
<gene>
    <name evidence="8" type="ORF">SEMRO_376_G129660.1</name>
</gene>
<dbReference type="Gene3D" id="1.10.510.10">
    <property type="entry name" value="Transferase(Phosphotransferase) domain 1"/>
    <property type="match status" value="1"/>
</dbReference>
<feature type="region of interest" description="Disordered" evidence="6">
    <location>
        <begin position="406"/>
        <end position="443"/>
    </location>
</feature>
<protein>
    <submittedName>
        <fullName evidence="8">RGS domain-containing serine/threonine-protein kinase A</fullName>
    </submittedName>
</protein>
<dbReference type="InterPro" id="IPR017441">
    <property type="entry name" value="Protein_kinase_ATP_BS"/>
</dbReference>
<evidence type="ECO:0000259" key="7">
    <source>
        <dbReference type="PROSITE" id="PS50011"/>
    </source>
</evidence>
<evidence type="ECO:0000256" key="1">
    <source>
        <dbReference type="ARBA" id="ARBA00022679"/>
    </source>
</evidence>
<feature type="domain" description="Protein kinase" evidence="7">
    <location>
        <begin position="65"/>
        <end position="401"/>
    </location>
</feature>
<dbReference type="AlphaFoldDB" id="A0A9N8DUX2"/>
<evidence type="ECO:0000256" key="2">
    <source>
        <dbReference type="ARBA" id="ARBA00022741"/>
    </source>
</evidence>
<dbReference type="Pfam" id="PF00069">
    <property type="entry name" value="Pkinase"/>
    <property type="match status" value="1"/>
</dbReference>
<feature type="compositionally biased region" description="Low complexity" evidence="6">
    <location>
        <begin position="417"/>
        <end position="433"/>
    </location>
</feature>
<evidence type="ECO:0000256" key="5">
    <source>
        <dbReference type="PROSITE-ProRule" id="PRU10141"/>
    </source>
</evidence>
<dbReference type="GO" id="GO:0005524">
    <property type="term" value="F:ATP binding"/>
    <property type="evidence" value="ECO:0007669"/>
    <property type="project" value="UniProtKB-UniRule"/>
</dbReference>
<evidence type="ECO:0000313" key="8">
    <source>
        <dbReference type="EMBL" id="CAB9509122.1"/>
    </source>
</evidence>
<keyword evidence="1" id="KW-0808">Transferase</keyword>
<dbReference type="Gene3D" id="3.30.200.20">
    <property type="entry name" value="Phosphorylase Kinase, domain 1"/>
    <property type="match status" value="1"/>
</dbReference>
<evidence type="ECO:0000256" key="4">
    <source>
        <dbReference type="ARBA" id="ARBA00022840"/>
    </source>
</evidence>